<keyword evidence="3" id="KW-0472">Membrane</keyword>
<feature type="repeat" description="PPR" evidence="2">
    <location>
        <begin position="80"/>
        <end position="114"/>
    </location>
</feature>
<dbReference type="EMBL" id="BKCP01006848">
    <property type="protein sequence ID" value="GER44047.1"/>
    <property type="molecule type" value="Genomic_DNA"/>
</dbReference>
<reference evidence="5" key="1">
    <citation type="journal article" date="2019" name="Curr. Biol.">
        <title>Genome Sequence of Striga asiatica Provides Insight into the Evolution of Plant Parasitism.</title>
        <authorList>
            <person name="Yoshida S."/>
            <person name="Kim S."/>
            <person name="Wafula E.K."/>
            <person name="Tanskanen J."/>
            <person name="Kim Y.M."/>
            <person name="Honaas L."/>
            <person name="Yang Z."/>
            <person name="Spallek T."/>
            <person name="Conn C.E."/>
            <person name="Ichihashi Y."/>
            <person name="Cheong K."/>
            <person name="Cui S."/>
            <person name="Der J.P."/>
            <person name="Gundlach H."/>
            <person name="Jiao Y."/>
            <person name="Hori C."/>
            <person name="Ishida J.K."/>
            <person name="Kasahara H."/>
            <person name="Kiba T."/>
            <person name="Kim M.S."/>
            <person name="Koo N."/>
            <person name="Laohavisit A."/>
            <person name="Lee Y.H."/>
            <person name="Lumba S."/>
            <person name="McCourt P."/>
            <person name="Mortimer J.C."/>
            <person name="Mutuku J.M."/>
            <person name="Nomura T."/>
            <person name="Sasaki-Sekimoto Y."/>
            <person name="Seto Y."/>
            <person name="Wang Y."/>
            <person name="Wakatake T."/>
            <person name="Sakakibara H."/>
            <person name="Demura T."/>
            <person name="Yamaguchi S."/>
            <person name="Yoneyama K."/>
            <person name="Manabe R.I."/>
            <person name="Nelson D.C."/>
            <person name="Schulman A.H."/>
            <person name="Timko M.P."/>
            <person name="dePamphilis C.W."/>
            <person name="Choi D."/>
            <person name="Shirasu K."/>
        </authorList>
    </citation>
    <scope>NUCLEOTIDE SEQUENCE [LARGE SCALE GENOMIC DNA]</scope>
    <source>
        <strain evidence="5">cv. UVA1</strain>
    </source>
</reference>
<dbReference type="PANTHER" id="PTHR47926">
    <property type="entry name" value="PENTATRICOPEPTIDE REPEAT-CONTAINING PROTEIN"/>
    <property type="match status" value="1"/>
</dbReference>
<dbReference type="InterPro" id="IPR002885">
    <property type="entry name" value="PPR_rpt"/>
</dbReference>
<dbReference type="PANTHER" id="PTHR47926:SF436">
    <property type="entry name" value="PENTATRICOPEPTIDE REPEAT-CONTAINING PROTEIN ELI1, CHLOROPLASTIC-LIKE ISOFORM X2"/>
    <property type="match status" value="1"/>
</dbReference>
<keyword evidence="3" id="KW-0812">Transmembrane</keyword>
<sequence>MQIRCMQTSNLIATLKQTCKTSAQVHQVHAQAITGGLFSLHPTFLLAQILHSFTISPHSHPNHATIAYLTKIFSLIPNPSSFDCNAIIRAHTHLSSPSTALNFYTQMRRRSIPPDFHTFPFVLKACGISVDPRSLAGNLHSELLKFGFSADLFVHNALACAYSKGGDFSLAQKVFEESPFKDVVSYNVMIDGLVKIGEVDRARNVFDEMPERDSVSWATLLAGYAKSSRCVEAVELFDRMVGSKVRLDNVALVSGLSACAQLGDLEKGKKIHNIIRRNRIKLDSYLGTALVDLYAKCGQIKTADEVFLSCELKSVSLWNAMLVGLAVHGHGKQLLDYFSRMVKKNRVKPDGVTILGVLVGCSHSGLTNEARKIFSEMEDVYKVPRELKHYGCMADLLGRSGLIDEAIDMIDKMPIKGDVFVWGGLLGGCKIHGNLEIAEMAADRVMQVRPEDGGVYSVLAHMYANSGRWDDLVRVRKLRDCRLGIKKVAGCSWIEVDGINHEFVSGDCLHACTEEIHWVLNGLELHQMALRTAVAYWKSMTGLQGSSKFTTLSAPKMKAYAPTADHSLASAEGIKTKSKRQGEFMAVYVLLGFIGLQMGFGLFTVFHQMARGPNVFLKKSRRETIPEVVEPERVAEDGEKFVKHSFFRKIAHIQDFDRQEIMDDPIRGDVFARPVRVESLKDVGVEVKPH</sequence>
<dbReference type="Pfam" id="PF20431">
    <property type="entry name" value="E_motif"/>
    <property type="match status" value="1"/>
</dbReference>
<dbReference type="InterPro" id="IPR011990">
    <property type="entry name" value="TPR-like_helical_dom_sf"/>
</dbReference>
<feature type="repeat" description="PPR" evidence="2">
    <location>
        <begin position="182"/>
        <end position="216"/>
    </location>
</feature>
<evidence type="ECO:0000256" key="3">
    <source>
        <dbReference type="SAM" id="Phobius"/>
    </source>
</evidence>
<evidence type="ECO:0000313" key="4">
    <source>
        <dbReference type="EMBL" id="GER44047.1"/>
    </source>
</evidence>
<dbReference type="FunFam" id="1.25.40.10:FF:000184">
    <property type="entry name" value="Pentatricopeptide repeat-containing protein, chloroplastic"/>
    <property type="match status" value="1"/>
</dbReference>
<dbReference type="Pfam" id="PF01535">
    <property type="entry name" value="PPR"/>
    <property type="match status" value="5"/>
</dbReference>
<keyword evidence="5" id="KW-1185">Reference proteome</keyword>
<organism evidence="4 5">
    <name type="scientific">Striga asiatica</name>
    <name type="common">Asiatic witchweed</name>
    <name type="synonym">Buchnera asiatica</name>
    <dbReference type="NCBI Taxonomy" id="4170"/>
    <lineage>
        <taxon>Eukaryota</taxon>
        <taxon>Viridiplantae</taxon>
        <taxon>Streptophyta</taxon>
        <taxon>Embryophyta</taxon>
        <taxon>Tracheophyta</taxon>
        <taxon>Spermatophyta</taxon>
        <taxon>Magnoliopsida</taxon>
        <taxon>eudicotyledons</taxon>
        <taxon>Gunneridae</taxon>
        <taxon>Pentapetalae</taxon>
        <taxon>asterids</taxon>
        <taxon>lamiids</taxon>
        <taxon>Lamiales</taxon>
        <taxon>Orobanchaceae</taxon>
        <taxon>Buchnereae</taxon>
        <taxon>Striga</taxon>
    </lineage>
</organism>
<evidence type="ECO:0000256" key="1">
    <source>
        <dbReference type="ARBA" id="ARBA00022737"/>
    </source>
</evidence>
<keyword evidence="3" id="KW-1133">Transmembrane helix</keyword>
<name>A0A5A7QHV0_STRAF</name>
<dbReference type="AlphaFoldDB" id="A0A5A7QHV0"/>
<comment type="caution">
    <text evidence="4">The sequence shown here is derived from an EMBL/GenBank/DDBJ whole genome shotgun (WGS) entry which is preliminary data.</text>
</comment>
<dbReference type="Pfam" id="PF13041">
    <property type="entry name" value="PPR_2"/>
    <property type="match status" value="1"/>
</dbReference>
<evidence type="ECO:0000256" key="2">
    <source>
        <dbReference type="PROSITE-ProRule" id="PRU00708"/>
    </source>
</evidence>
<protein>
    <submittedName>
        <fullName evidence="4">Pentatricopeptide repeat-containing protein</fullName>
    </submittedName>
</protein>
<evidence type="ECO:0000313" key="5">
    <source>
        <dbReference type="Proteomes" id="UP000325081"/>
    </source>
</evidence>
<dbReference type="OrthoDB" id="185373at2759"/>
<feature type="transmembrane region" description="Helical" evidence="3">
    <location>
        <begin position="585"/>
        <end position="606"/>
    </location>
</feature>
<accession>A0A5A7QHV0</accession>
<gene>
    <name evidence="4" type="ORF">STAS_20935</name>
</gene>
<dbReference type="GO" id="GO:0003723">
    <property type="term" value="F:RNA binding"/>
    <property type="evidence" value="ECO:0007669"/>
    <property type="project" value="InterPro"/>
</dbReference>
<dbReference type="Proteomes" id="UP000325081">
    <property type="component" value="Unassembled WGS sequence"/>
</dbReference>
<keyword evidence="1" id="KW-0677">Repeat</keyword>
<dbReference type="NCBIfam" id="TIGR00756">
    <property type="entry name" value="PPR"/>
    <property type="match status" value="3"/>
</dbReference>
<dbReference type="FunFam" id="1.25.40.10:FF:000348">
    <property type="entry name" value="Pentatricopeptide repeat-containing protein chloroplastic"/>
    <property type="match status" value="1"/>
</dbReference>
<dbReference type="InterPro" id="IPR046848">
    <property type="entry name" value="E_motif"/>
</dbReference>
<dbReference type="Gene3D" id="1.25.40.10">
    <property type="entry name" value="Tetratricopeptide repeat domain"/>
    <property type="match status" value="3"/>
</dbReference>
<dbReference type="InterPro" id="IPR046960">
    <property type="entry name" value="PPR_At4g14850-like_plant"/>
</dbReference>
<dbReference type="PROSITE" id="PS51375">
    <property type="entry name" value="PPR"/>
    <property type="match status" value="2"/>
</dbReference>
<dbReference type="GO" id="GO:0009451">
    <property type="term" value="P:RNA modification"/>
    <property type="evidence" value="ECO:0007669"/>
    <property type="project" value="InterPro"/>
</dbReference>
<proteinExistence type="predicted"/>